<dbReference type="SMART" id="SM00448">
    <property type="entry name" value="REC"/>
    <property type="match status" value="1"/>
</dbReference>
<dbReference type="InterPro" id="IPR004358">
    <property type="entry name" value="Sig_transdc_His_kin-like_C"/>
</dbReference>
<sequence length="708" mass="77532">MKNRTTAKKDERTDMIAHSVADQLRLIDRAVITLTRSTEALLRATDENSLLEDICRVAVDVAGYRLAWVGYARHDAPLSVTPVAVAGRGRAYLDEISVSWADHNLGHGPTGSAIRTGMAQVVHDMETDPRFAPWRDNARAYALRSALALPLGQENERLGALTIYAAEPDAFDPDVIRLMEDVARNLTYGIGALRMKAEHERAVRDLAESEERYRSLVELTPDPILVHSQGTIVFANHAAAKVFAAPGKRLLGLPLLELLHEEAREEVGRLIKRPPTQRRVSEYRMKRLDGSEFEAEIAATTITFHGLPARILVIRDVTDRKQVHQQLVQTAKLATLGEMAAGLVHELSQPLNIMRLTAEGALLFIERGKATPEWQAEQFQQIADQAQRTAEIIDDIRIFSRRDTSPVLVFDALAAVSSALGVLAGQLRPDEITLVTDLPPHPVLVRGRPVQLEQVVMNLLSNAHHALKEKRERETPDSNWCASITISARLSGHNLVVTVSDTGPGIPPTVRARVFEPFFTTKEAGRGTGLGLSVSFGIIAAMGGRLEVLDQGPGACFAITLPIDEEGTLVSEELKDRSLTATAEIDGHIMVVEDELTAGETLARYLQELGYRVTVCTSGNQAYESFMADPADVVITDLRMPAGGGEQLVEKLRDFDPLMPIVIVTGHLGATERLAENLQDDRCAVLKKPVPLGRLADIIATFLKPPAD</sequence>
<dbReference type="PANTHER" id="PTHR43065">
    <property type="entry name" value="SENSOR HISTIDINE KINASE"/>
    <property type="match status" value="1"/>
</dbReference>
<evidence type="ECO:0000256" key="6">
    <source>
        <dbReference type="ARBA" id="ARBA00022777"/>
    </source>
</evidence>
<feature type="domain" description="PAS" evidence="12">
    <location>
        <begin position="209"/>
        <end position="273"/>
    </location>
</feature>
<dbReference type="InterPro" id="IPR000700">
    <property type="entry name" value="PAS-assoc_C"/>
</dbReference>
<evidence type="ECO:0000259" key="12">
    <source>
        <dbReference type="PROSITE" id="PS50112"/>
    </source>
</evidence>
<dbReference type="Gene3D" id="3.40.50.2300">
    <property type="match status" value="1"/>
</dbReference>
<proteinExistence type="predicted"/>
<protein>
    <recommendedName>
        <fullName evidence="2">histidine kinase</fullName>
        <ecNumber evidence="2">2.7.13.3</ecNumber>
    </recommendedName>
</protein>
<evidence type="ECO:0000256" key="2">
    <source>
        <dbReference type="ARBA" id="ARBA00012438"/>
    </source>
</evidence>
<dbReference type="SUPFAM" id="SSF55781">
    <property type="entry name" value="GAF domain-like"/>
    <property type="match status" value="1"/>
</dbReference>
<dbReference type="SUPFAM" id="SSF55874">
    <property type="entry name" value="ATPase domain of HSP90 chaperone/DNA topoisomerase II/histidine kinase"/>
    <property type="match status" value="1"/>
</dbReference>
<dbReference type="PANTHER" id="PTHR43065:SF46">
    <property type="entry name" value="C4-DICARBOXYLATE TRANSPORT SENSOR PROTEIN DCTB"/>
    <property type="match status" value="1"/>
</dbReference>
<dbReference type="PROSITE" id="PS50113">
    <property type="entry name" value="PAC"/>
    <property type="match status" value="1"/>
</dbReference>
<dbReference type="PROSITE" id="PS50110">
    <property type="entry name" value="RESPONSE_REGULATORY"/>
    <property type="match status" value="1"/>
</dbReference>
<dbReference type="InterPro" id="IPR013767">
    <property type="entry name" value="PAS_fold"/>
</dbReference>
<evidence type="ECO:0000259" key="10">
    <source>
        <dbReference type="PROSITE" id="PS50109"/>
    </source>
</evidence>
<comment type="caution">
    <text evidence="14">The sequence shown here is derived from an EMBL/GenBank/DDBJ whole genome shotgun (WGS) entry which is preliminary data.</text>
</comment>
<accession>A0A7C9QTB0</accession>
<dbReference type="SMART" id="SM00091">
    <property type="entry name" value="PAS"/>
    <property type="match status" value="1"/>
</dbReference>
<dbReference type="CDD" id="cd00156">
    <property type="entry name" value="REC"/>
    <property type="match status" value="1"/>
</dbReference>
<keyword evidence="7" id="KW-0067">ATP-binding</keyword>
<dbReference type="PROSITE" id="PS50109">
    <property type="entry name" value="HIS_KIN"/>
    <property type="match status" value="1"/>
</dbReference>
<dbReference type="AlphaFoldDB" id="A0A7C9QTB0"/>
<dbReference type="SUPFAM" id="SSF47384">
    <property type="entry name" value="Homodimeric domain of signal transducing histidine kinase"/>
    <property type="match status" value="1"/>
</dbReference>
<keyword evidence="3 9" id="KW-0597">Phosphoprotein</keyword>
<keyword evidence="4" id="KW-0808">Transferase</keyword>
<keyword evidence="5" id="KW-0547">Nucleotide-binding</keyword>
<dbReference type="InterPro" id="IPR036097">
    <property type="entry name" value="HisK_dim/P_sf"/>
</dbReference>
<dbReference type="SMART" id="SM00065">
    <property type="entry name" value="GAF"/>
    <property type="match status" value="1"/>
</dbReference>
<dbReference type="InterPro" id="IPR029016">
    <property type="entry name" value="GAF-like_dom_sf"/>
</dbReference>
<dbReference type="InterPro" id="IPR003661">
    <property type="entry name" value="HisK_dim/P_dom"/>
</dbReference>
<evidence type="ECO:0000256" key="5">
    <source>
        <dbReference type="ARBA" id="ARBA00022741"/>
    </source>
</evidence>
<dbReference type="EMBL" id="JAAIYP010000035">
    <property type="protein sequence ID" value="NFV80138.1"/>
    <property type="molecule type" value="Genomic_DNA"/>
</dbReference>
<dbReference type="InterPro" id="IPR036890">
    <property type="entry name" value="HATPase_C_sf"/>
</dbReference>
<name>A0A7C9QTB0_9PROT</name>
<dbReference type="SMART" id="SM00388">
    <property type="entry name" value="HisKA"/>
    <property type="match status" value="1"/>
</dbReference>
<evidence type="ECO:0000256" key="4">
    <source>
        <dbReference type="ARBA" id="ARBA00022679"/>
    </source>
</evidence>
<dbReference type="SUPFAM" id="SSF52172">
    <property type="entry name" value="CheY-like"/>
    <property type="match status" value="1"/>
</dbReference>
<dbReference type="InterPro" id="IPR003594">
    <property type="entry name" value="HATPase_dom"/>
</dbReference>
<dbReference type="Pfam" id="PF13185">
    <property type="entry name" value="GAF_2"/>
    <property type="match status" value="1"/>
</dbReference>
<evidence type="ECO:0000313" key="14">
    <source>
        <dbReference type="EMBL" id="NFV80138.1"/>
    </source>
</evidence>
<evidence type="ECO:0000256" key="7">
    <source>
        <dbReference type="ARBA" id="ARBA00022840"/>
    </source>
</evidence>
<dbReference type="GO" id="GO:0005524">
    <property type="term" value="F:ATP binding"/>
    <property type="evidence" value="ECO:0007669"/>
    <property type="project" value="UniProtKB-KW"/>
</dbReference>
<dbReference type="CDD" id="cd00082">
    <property type="entry name" value="HisKA"/>
    <property type="match status" value="1"/>
</dbReference>
<dbReference type="PRINTS" id="PR00344">
    <property type="entry name" value="BCTRLSENSOR"/>
</dbReference>
<keyword evidence="15" id="KW-1185">Reference proteome</keyword>
<evidence type="ECO:0000259" key="11">
    <source>
        <dbReference type="PROSITE" id="PS50110"/>
    </source>
</evidence>
<dbReference type="Gene3D" id="3.30.450.40">
    <property type="match status" value="1"/>
</dbReference>
<dbReference type="InterPro" id="IPR005467">
    <property type="entry name" value="His_kinase_dom"/>
</dbReference>
<dbReference type="Pfam" id="PF00512">
    <property type="entry name" value="HisKA"/>
    <property type="match status" value="1"/>
</dbReference>
<dbReference type="SUPFAM" id="SSF55785">
    <property type="entry name" value="PYP-like sensor domain (PAS domain)"/>
    <property type="match status" value="1"/>
</dbReference>
<evidence type="ECO:0000256" key="1">
    <source>
        <dbReference type="ARBA" id="ARBA00000085"/>
    </source>
</evidence>
<dbReference type="Pfam" id="PF00072">
    <property type="entry name" value="Response_reg"/>
    <property type="match status" value="1"/>
</dbReference>
<dbReference type="InterPro" id="IPR000014">
    <property type="entry name" value="PAS"/>
</dbReference>
<keyword evidence="6" id="KW-0418">Kinase</keyword>
<dbReference type="EC" id="2.7.13.3" evidence="2"/>
<dbReference type="InterPro" id="IPR011006">
    <property type="entry name" value="CheY-like_superfamily"/>
</dbReference>
<dbReference type="Gene3D" id="3.30.565.10">
    <property type="entry name" value="Histidine kinase-like ATPase, C-terminal domain"/>
    <property type="match status" value="1"/>
</dbReference>
<reference evidence="14 15" key="1">
    <citation type="submission" date="2020-02" db="EMBL/GenBank/DDBJ databases">
        <authorList>
            <person name="Dziuba M."/>
            <person name="Kuznetsov B."/>
            <person name="Mardanov A."/>
            <person name="Ravin N."/>
            <person name="Grouzdev D."/>
        </authorList>
    </citation>
    <scope>NUCLEOTIDE SEQUENCE [LARGE SCALE GENOMIC DNA]</scope>
    <source>
        <strain evidence="14 15">SpK</strain>
    </source>
</reference>
<dbReference type="Gene3D" id="1.10.287.130">
    <property type="match status" value="1"/>
</dbReference>
<gene>
    <name evidence="14" type="ORF">G4223_08450</name>
</gene>
<keyword evidence="8" id="KW-0902">Two-component regulatory system</keyword>
<dbReference type="GO" id="GO:0006355">
    <property type="term" value="P:regulation of DNA-templated transcription"/>
    <property type="evidence" value="ECO:0007669"/>
    <property type="project" value="InterPro"/>
</dbReference>
<feature type="domain" description="Response regulatory" evidence="11">
    <location>
        <begin position="588"/>
        <end position="703"/>
    </location>
</feature>
<dbReference type="SMART" id="SM00387">
    <property type="entry name" value="HATPase_c"/>
    <property type="match status" value="1"/>
</dbReference>
<feature type="modified residue" description="4-aspartylphosphate" evidence="9">
    <location>
        <position position="637"/>
    </location>
</feature>
<dbReference type="InterPro" id="IPR001789">
    <property type="entry name" value="Sig_transdc_resp-reg_receiver"/>
</dbReference>
<organism evidence="14 15">
    <name type="scientific">Magnetospirillum aberrantis SpK</name>
    <dbReference type="NCBI Taxonomy" id="908842"/>
    <lineage>
        <taxon>Bacteria</taxon>
        <taxon>Pseudomonadati</taxon>
        <taxon>Pseudomonadota</taxon>
        <taxon>Alphaproteobacteria</taxon>
        <taxon>Rhodospirillales</taxon>
        <taxon>Rhodospirillaceae</taxon>
        <taxon>Magnetospirillum</taxon>
    </lineage>
</organism>
<dbReference type="NCBIfam" id="TIGR00229">
    <property type="entry name" value="sensory_box"/>
    <property type="match status" value="1"/>
</dbReference>
<dbReference type="PROSITE" id="PS50112">
    <property type="entry name" value="PAS"/>
    <property type="match status" value="1"/>
</dbReference>
<dbReference type="InterPro" id="IPR035965">
    <property type="entry name" value="PAS-like_dom_sf"/>
</dbReference>
<dbReference type="GO" id="GO:0000155">
    <property type="term" value="F:phosphorelay sensor kinase activity"/>
    <property type="evidence" value="ECO:0007669"/>
    <property type="project" value="InterPro"/>
</dbReference>
<comment type="catalytic activity">
    <reaction evidence="1">
        <text>ATP + protein L-histidine = ADP + protein N-phospho-L-histidine.</text>
        <dbReference type="EC" id="2.7.13.3"/>
    </reaction>
</comment>
<dbReference type="InterPro" id="IPR003018">
    <property type="entry name" value="GAF"/>
</dbReference>
<evidence type="ECO:0000256" key="3">
    <source>
        <dbReference type="ARBA" id="ARBA00022553"/>
    </source>
</evidence>
<evidence type="ECO:0000259" key="13">
    <source>
        <dbReference type="PROSITE" id="PS50113"/>
    </source>
</evidence>
<evidence type="ECO:0000256" key="9">
    <source>
        <dbReference type="PROSITE-ProRule" id="PRU00169"/>
    </source>
</evidence>
<feature type="domain" description="PAC" evidence="13">
    <location>
        <begin position="279"/>
        <end position="329"/>
    </location>
</feature>
<evidence type="ECO:0000256" key="8">
    <source>
        <dbReference type="ARBA" id="ARBA00023012"/>
    </source>
</evidence>
<dbReference type="Gene3D" id="3.30.450.20">
    <property type="entry name" value="PAS domain"/>
    <property type="match status" value="1"/>
</dbReference>
<dbReference type="Proteomes" id="UP000480684">
    <property type="component" value="Unassembled WGS sequence"/>
</dbReference>
<dbReference type="RefSeq" id="WP_163677801.1">
    <property type="nucleotide sequence ID" value="NZ_JAAIYP010000035.1"/>
</dbReference>
<dbReference type="Pfam" id="PF02518">
    <property type="entry name" value="HATPase_c"/>
    <property type="match status" value="1"/>
</dbReference>
<evidence type="ECO:0000313" key="15">
    <source>
        <dbReference type="Proteomes" id="UP000480684"/>
    </source>
</evidence>
<dbReference type="Pfam" id="PF00989">
    <property type="entry name" value="PAS"/>
    <property type="match status" value="1"/>
</dbReference>
<feature type="domain" description="Histidine kinase" evidence="10">
    <location>
        <begin position="342"/>
        <end position="565"/>
    </location>
</feature>